<evidence type="ECO:0000313" key="1">
    <source>
        <dbReference type="EMBL" id="KAF9547754.1"/>
    </source>
</evidence>
<gene>
    <name evidence="1" type="ORF">EC957_007919</name>
</gene>
<proteinExistence type="predicted"/>
<keyword evidence="2" id="KW-1185">Reference proteome</keyword>
<evidence type="ECO:0000313" key="2">
    <source>
        <dbReference type="Proteomes" id="UP000723463"/>
    </source>
</evidence>
<protein>
    <submittedName>
        <fullName evidence="1">Uncharacterized protein</fullName>
    </submittedName>
</protein>
<dbReference type="EMBL" id="JAAAXW010000038">
    <property type="protein sequence ID" value="KAF9547754.1"/>
    <property type="molecule type" value="Genomic_DNA"/>
</dbReference>
<name>A0A9P6K5W0_9FUNG</name>
<reference evidence="1" key="1">
    <citation type="journal article" date="2020" name="Fungal Divers.">
        <title>Resolving the Mortierellaceae phylogeny through synthesis of multi-gene phylogenetics and phylogenomics.</title>
        <authorList>
            <person name="Vandepol N."/>
            <person name="Liber J."/>
            <person name="Desiro A."/>
            <person name="Na H."/>
            <person name="Kennedy M."/>
            <person name="Barry K."/>
            <person name="Grigoriev I.V."/>
            <person name="Miller A.N."/>
            <person name="O'Donnell K."/>
            <person name="Stajich J.E."/>
            <person name="Bonito G."/>
        </authorList>
    </citation>
    <scope>NUCLEOTIDE SEQUENCE</scope>
    <source>
        <strain evidence="1">NRRL 2591</strain>
    </source>
</reference>
<dbReference type="AlphaFoldDB" id="A0A9P6K5W0"/>
<organism evidence="1 2">
    <name type="scientific">Mortierella hygrophila</name>
    <dbReference type="NCBI Taxonomy" id="979708"/>
    <lineage>
        <taxon>Eukaryota</taxon>
        <taxon>Fungi</taxon>
        <taxon>Fungi incertae sedis</taxon>
        <taxon>Mucoromycota</taxon>
        <taxon>Mortierellomycotina</taxon>
        <taxon>Mortierellomycetes</taxon>
        <taxon>Mortierellales</taxon>
        <taxon>Mortierellaceae</taxon>
        <taxon>Mortierella</taxon>
    </lineage>
</organism>
<dbReference type="Proteomes" id="UP000723463">
    <property type="component" value="Unassembled WGS sequence"/>
</dbReference>
<sequence length="293" mass="33748">MYLLQSMPQSRTFNWARDVVMSAETRVLPDRDRLSELYYQNRYLPLSMVQRERLVCEENTHIPHCLFLCNVVYYCGSITSANLADGEEDEEEFSCGDRILSRRDTWGHTSARPKVCCSLQTEAGLSLSVQDSQDESIDSIMKAYLARLFRCCLVYDFYLSAIEGGLTLINYENTACSDQYMLQCVHGWQLCREIRNYYNQIVQGFQNSEQFLFNDLELLDKSLVEWQEQLSIVLDILPTRESIASLIKAMATSAQLTWNSLIIFFHYSHLPESETPYTPFIGEQGGSPDSQGY</sequence>
<accession>A0A9P6K5W0</accession>
<comment type="caution">
    <text evidence="1">The sequence shown here is derived from an EMBL/GenBank/DDBJ whole genome shotgun (WGS) entry which is preliminary data.</text>
</comment>